<organism evidence="1 2">
    <name type="scientific">Alterisphingorhabdus coralli</name>
    <dbReference type="NCBI Taxonomy" id="3071408"/>
    <lineage>
        <taxon>Bacteria</taxon>
        <taxon>Pseudomonadati</taxon>
        <taxon>Pseudomonadota</taxon>
        <taxon>Alphaproteobacteria</taxon>
        <taxon>Sphingomonadales</taxon>
        <taxon>Sphingomonadaceae</taxon>
        <taxon>Alterisphingorhabdus (ex Yan et al. 2024)</taxon>
    </lineage>
</organism>
<accession>A0AA97I2B2</accession>
<name>A0AA97I2B2_9SPHN</name>
<dbReference type="AlphaFoldDB" id="A0AA97I2B2"/>
<dbReference type="Proteomes" id="UP001302429">
    <property type="component" value="Chromosome"/>
</dbReference>
<gene>
    <name evidence="1" type="ORF">RB602_02515</name>
</gene>
<keyword evidence="2" id="KW-1185">Reference proteome</keyword>
<evidence type="ECO:0000313" key="2">
    <source>
        <dbReference type="Proteomes" id="UP001302429"/>
    </source>
</evidence>
<sequence length="201" mass="22379">MRSGLIAALAVIAALADFGVGKASIAKDRTSVASTLLHMTATAETTQLEAQNVPLEQLEASISQRQPLDYYVLALRLFEAGEKERATFWYYAGQLRWRVRLSCVEGIAPDGEQALFSSMNYQVGDTVNRYIGGYPSRWSKIIRDVAKWDENAANTYDYGQNCAAQNAEQRQGMLGLADNIDRNRDKLMQSRAQNGLPNHEQ</sequence>
<reference evidence="1 2" key="1">
    <citation type="submission" date="2023-10" db="EMBL/GenBank/DDBJ databases">
        <title>Complete genome sequence of a Sphingomonadaceae bacterium.</title>
        <authorList>
            <person name="Yan C."/>
        </authorList>
    </citation>
    <scope>NUCLEOTIDE SEQUENCE [LARGE SCALE GENOMIC DNA]</scope>
    <source>
        <strain evidence="1 2">SCSIO 66989</strain>
    </source>
</reference>
<dbReference type="KEGG" id="acoa:RB602_02515"/>
<protein>
    <submittedName>
        <fullName evidence="1">Uncharacterized protein</fullName>
    </submittedName>
</protein>
<dbReference type="EMBL" id="CP136594">
    <property type="protein sequence ID" value="WOE75605.1"/>
    <property type="molecule type" value="Genomic_DNA"/>
</dbReference>
<evidence type="ECO:0000313" key="1">
    <source>
        <dbReference type="EMBL" id="WOE75605.1"/>
    </source>
</evidence>
<proteinExistence type="predicted"/>
<dbReference type="RefSeq" id="WP_317082654.1">
    <property type="nucleotide sequence ID" value="NZ_CP136594.1"/>
</dbReference>